<gene>
    <name evidence="1" type="ORF">Q604_UNBC02014G0001</name>
</gene>
<accession>W1YQD8</accession>
<organism evidence="1">
    <name type="scientific">human gut metagenome</name>
    <dbReference type="NCBI Taxonomy" id="408170"/>
    <lineage>
        <taxon>unclassified sequences</taxon>
        <taxon>metagenomes</taxon>
        <taxon>organismal metagenomes</taxon>
    </lineage>
</organism>
<name>W1YQD8_9ZZZZ</name>
<sequence length="28" mass="3398">MNREIQKPLAPPKAFFDWCTSQIPTYEW</sequence>
<dbReference type="AlphaFoldDB" id="W1YQD8"/>
<feature type="non-terminal residue" evidence="1">
    <location>
        <position position="28"/>
    </location>
</feature>
<comment type="caution">
    <text evidence="1">The sequence shown here is derived from an EMBL/GenBank/DDBJ whole genome shotgun (WGS) entry which is preliminary data.</text>
</comment>
<reference evidence="1" key="1">
    <citation type="submission" date="2013-12" db="EMBL/GenBank/DDBJ databases">
        <title>A Varibaculum cambriense genome reconstructed from a premature infant gut community with otherwise low bacterial novelty that shifts toward anaerobic metabolism during the third week of life.</title>
        <authorList>
            <person name="Brown C.T."/>
            <person name="Sharon I."/>
            <person name="Thomas B.C."/>
            <person name="Castelle C.J."/>
            <person name="Morowitz M.J."/>
            <person name="Banfield J.F."/>
        </authorList>
    </citation>
    <scope>NUCLEOTIDE SEQUENCE</scope>
</reference>
<dbReference type="EMBL" id="AZMM01002014">
    <property type="protein sequence ID" value="ETJ43955.1"/>
    <property type="molecule type" value="Genomic_DNA"/>
</dbReference>
<proteinExistence type="predicted"/>
<evidence type="ECO:0000313" key="1">
    <source>
        <dbReference type="EMBL" id="ETJ43955.1"/>
    </source>
</evidence>
<protein>
    <submittedName>
        <fullName evidence="1">Uncharacterized protein</fullName>
    </submittedName>
</protein>